<dbReference type="SUPFAM" id="SSF53187">
    <property type="entry name" value="Zn-dependent exopeptidases"/>
    <property type="match status" value="1"/>
</dbReference>
<dbReference type="SMART" id="SM00631">
    <property type="entry name" value="Zn_pept"/>
    <property type="match status" value="1"/>
</dbReference>
<keyword evidence="11" id="KW-0482">Metalloprotease</keyword>
<sequence>MARAQVLRVAPEEAAQVHYLKALHLQDLYDFWTEPRVVGSPVDIMAPAFQLPVLKKTLTQVGLKFTTMISDVGGLVAQEKAARDAARASAPGTMDWTSYHEYDEIMGWMDTVAKDHPDVCTVENVGKSYQQHDMKLLKLGKGVNKPIIFLEGGLEGREWISPAVLTYIIDQLVTKKETYDDLLSNVNFYFMPIVNPDGYYYTYTTVGASDDPCSEEYAGSEPFSEVEMRNVRDEIIKYSDYIDAYLSFHSYSQLWSSPWCWTTDLPDDWTDLDDLAHSIVEAVTAVHGEVYETGSCALSGPASGGSADWAKAVVDAKYSYTIELRDKGEFGFLLPEDQIIPTGEETMAGVLVLANFIKDNYS</sequence>
<dbReference type="InterPro" id="IPR000834">
    <property type="entry name" value="Peptidase_M14"/>
</dbReference>
<organism evidence="16 17">
    <name type="scientific">Homarus americanus</name>
    <name type="common">American lobster</name>
    <dbReference type="NCBI Taxonomy" id="6706"/>
    <lineage>
        <taxon>Eukaryota</taxon>
        <taxon>Metazoa</taxon>
        <taxon>Ecdysozoa</taxon>
        <taxon>Arthropoda</taxon>
        <taxon>Crustacea</taxon>
        <taxon>Multicrustacea</taxon>
        <taxon>Malacostraca</taxon>
        <taxon>Eumalacostraca</taxon>
        <taxon>Eucarida</taxon>
        <taxon>Decapoda</taxon>
        <taxon>Pleocyemata</taxon>
        <taxon>Astacidea</taxon>
        <taxon>Nephropoidea</taxon>
        <taxon>Nephropidae</taxon>
        <taxon>Homarus</taxon>
    </lineage>
</organism>
<dbReference type="EMBL" id="JAHLQT010006356">
    <property type="protein sequence ID" value="KAG7175044.1"/>
    <property type="molecule type" value="Genomic_DNA"/>
</dbReference>
<evidence type="ECO:0000256" key="13">
    <source>
        <dbReference type="ARBA" id="ARBA00023157"/>
    </source>
</evidence>
<reference evidence="16" key="1">
    <citation type="journal article" date="2021" name="Sci. Adv.">
        <title>The American lobster genome reveals insights on longevity, neural, and immune adaptations.</title>
        <authorList>
            <person name="Polinski J.M."/>
            <person name="Zimin A.V."/>
            <person name="Clark K.F."/>
            <person name="Kohn A.B."/>
            <person name="Sadowski N."/>
            <person name="Timp W."/>
            <person name="Ptitsyn A."/>
            <person name="Khanna P."/>
            <person name="Romanova D.Y."/>
            <person name="Williams P."/>
            <person name="Greenwood S.J."/>
            <person name="Moroz L.L."/>
            <person name="Walt D.R."/>
            <person name="Bodnar A.G."/>
        </authorList>
    </citation>
    <scope>NUCLEOTIDE SEQUENCE</scope>
    <source>
        <strain evidence="16">GMGI-L3</strain>
    </source>
</reference>
<evidence type="ECO:0000256" key="8">
    <source>
        <dbReference type="ARBA" id="ARBA00022801"/>
    </source>
</evidence>
<dbReference type="InterPro" id="IPR036990">
    <property type="entry name" value="M14A-like_propep"/>
</dbReference>
<comment type="function">
    <text evidence="2">Extracellular metalloprotease that contributes to pathogenicity.</text>
</comment>
<keyword evidence="13" id="KW-1015">Disulfide bond</keyword>
<proteinExistence type="inferred from homology"/>
<dbReference type="Gene3D" id="3.40.630.10">
    <property type="entry name" value="Zn peptidases"/>
    <property type="match status" value="2"/>
</dbReference>
<accession>A0A8J5N917</accession>
<evidence type="ECO:0000256" key="2">
    <source>
        <dbReference type="ARBA" id="ARBA00003091"/>
    </source>
</evidence>
<keyword evidence="4 16" id="KW-0121">Carboxypeptidase</keyword>
<keyword evidence="6" id="KW-0479">Metal-binding</keyword>
<keyword evidence="5" id="KW-0645">Protease</keyword>
<dbReference type="InterPro" id="IPR003146">
    <property type="entry name" value="M14A_act_pep"/>
</dbReference>
<evidence type="ECO:0000256" key="14">
    <source>
        <dbReference type="PROSITE-ProRule" id="PRU01379"/>
    </source>
</evidence>
<dbReference type="Pfam" id="PF02244">
    <property type="entry name" value="Propep_M14"/>
    <property type="match status" value="1"/>
</dbReference>
<dbReference type="CDD" id="cd03860">
    <property type="entry name" value="M14_CP_A-B_like"/>
    <property type="match status" value="1"/>
</dbReference>
<dbReference type="GO" id="GO:0008270">
    <property type="term" value="F:zinc ion binding"/>
    <property type="evidence" value="ECO:0007669"/>
    <property type="project" value="InterPro"/>
</dbReference>
<evidence type="ECO:0000256" key="7">
    <source>
        <dbReference type="ARBA" id="ARBA00022729"/>
    </source>
</evidence>
<comment type="cofactor">
    <cofactor evidence="1">
        <name>Zn(2+)</name>
        <dbReference type="ChEBI" id="CHEBI:29105"/>
    </cofactor>
</comment>
<evidence type="ECO:0000256" key="3">
    <source>
        <dbReference type="ARBA" id="ARBA00005988"/>
    </source>
</evidence>
<dbReference type="GO" id="GO:0005615">
    <property type="term" value="C:extracellular space"/>
    <property type="evidence" value="ECO:0007669"/>
    <property type="project" value="TreeGrafter"/>
</dbReference>
<keyword evidence="10" id="KW-0843">Virulence</keyword>
<keyword evidence="17" id="KW-1185">Reference proteome</keyword>
<keyword evidence="8" id="KW-0378">Hydrolase</keyword>
<dbReference type="Pfam" id="PF00246">
    <property type="entry name" value="Peptidase_M14"/>
    <property type="match status" value="1"/>
</dbReference>
<evidence type="ECO:0000256" key="11">
    <source>
        <dbReference type="ARBA" id="ARBA00023049"/>
    </source>
</evidence>
<comment type="similarity">
    <text evidence="3 14">Belongs to the peptidase M14 family.</text>
</comment>
<evidence type="ECO:0000256" key="5">
    <source>
        <dbReference type="ARBA" id="ARBA00022670"/>
    </source>
</evidence>
<comment type="caution">
    <text evidence="16">The sequence shown here is derived from an EMBL/GenBank/DDBJ whole genome shotgun (WGS) entry which is preliminary data.</text>
</comment>
<keyword evidence="12" id="KW-0865">Zymogen</keyword>
<dbReference type="Gene3D" id="3.30.70.340">
    <property type="entry name" value="Metallocarboxypeptidase-like"/>
    <property type="match status" value="1"/>
</dbReference>
<dbReference type="PROSITE" id="PS52035">
    <property type="entry name" value="PEPTIDASE_M14"/>
    <property type="match status" value="1"/>
</dbReference>
<dbReference type="PANTHER" id="PTHR11705">
    <property type="entry name" value="PROTEASE FAMILY M14 CARBOXYPEPTIDASE A,B"/>
    <property type="match status" value="1"/>
</dbReference>
<evidence type="ECO:0000256" key="1">
    <source>
        <dbReference type="ARBA" id="ARBA00001947"/>
    </source>
</evidence>
<dbReference type="FunFam" id="3.40.630.10:FF:000084">
    <property type="entry name" value="Carboxypeptidase B2"/>
    <property type="match status" value="2"/>
</dbReference>
<dbReference type="SUPFAM" id="SSF54897">
    <property type="entry name" value="Protease propeptides/inhibitors"/>
    <property type="match status" value="1"/>
</dbReference>
<feature type="active site" description="Proton donor/acceptor" evidence="14">
    <location>
        <position position="323"/>
    </location>
</feature>
<evidence type="ECO:0000256" key="12">
    <source>
        <dbReference type="ARBA" id="ARBA00023145"/>
    </source>
</evidence>
<keyword evidence="7" id="KW-0732">Signal</keyword>
<dbReference type="AlphaFoldDB" id="A0A8J5N917"/>
<dbReference type="Proteomes" id="UP000747542">
    <property type="component" value="Unassembled WGS sequence"/>
</dbReference>
<name>A0A8J5N917_HOMAM</name>
<evidence type="ECO:0000256" key="6">
    <source>
        <dbReference type="ARBA" id="ARBA00022723"/>
    </source>
</evidence>
<dbReference type="GO" id="GO:0004181">
    <property type="term" value="F:metallocarboxypeptidase activity"/>
    <property type="evidence" value="ECO:0007669"/>
    <property type="project" value="InterPro"/>
</dbReference>
<evidence type="ECO:0000313" key="16">
    <source>
        <dbReference type="EMBL" id="KAG7175044.1"/>
    </source>
</evidence>
<gene>
    <name evidence="16" type="primary">Cpb1-L5</name>
    <name evidence="16" type="ORF">Hamer_G015260</name>
</gene>
<dbReference type="PANTHER" id="PTHR11705:SF143">
    <property type="entry name" value="SLL0236 PROTEIN"/>
    <property type="match status" value="1"/>
</dbReference>
<evidence type="ECO:0000256" key="9">
    <source>
        <dbReference type="ARBA" id="ARBA00022833"/>
    </source>
</evidence>
<evidence type="ECO:0000256" key="4">
    <source>
        <dbReference type="ARBA" id="ARBA00022645"/>
    </source>
</evidence>
<keyword evidence="9" id="KW-0862">Zinc</keyword>
<evidence type="ECO:0000313" key="17">
    <source>
        <dbReference type="Proteomes" id="UP000747542"/>
    </source>
</evidence>
<feature type="domain" description="Peptidase M14" evidence="15">
    <location>
        <begin position="98"/>
        <end position="357"/>
    </location>
</feature>
<evidence type="ECO:0000256" key="10">
    <source>
        <dbReference type="ARBA" id="ARBA00023026"/>
    </source>
</evidence>
<dbReference type="GO" id="GO:0006508">
    <property type="term" value="P:proteolysis"/>
    <property type="evidence" value="ECO:0007669"/>
    <property type="project" value="UniProtKB-KW"/>
</dbReference>
<protein>
    <submittedName>
        <fullName evidence="16">Carboxypeptidase B-like 5</fullName>
    </submittedName>
</protein>
<evidence type="ECO:0000259" key="15">
    <source>
        <dbReference type="PROSITE" id="PS52035"/>
    </source>
</evidence>